<dbReference type="Proteomes" id="UP000198654">
    <property type="component" value="Unassembled WGS sequence"/>
</dbReference>
<sequence>MVAVAGSVLAFGTRLDGQHVMKEDEMTETAVVKTRLTPAEKEAWQRLCEASGRSESDVLREMIQRVCGESIAEEGRDMMRGPKSCKLSIRLTRKEQELITERAAYEGFPNRTRWASALIRATLLRQPVMNEEELSALIQASFALTDVIENSGGSRLGLPRMRIKGQSHGEISIKELQDRVWEVDERVMALVSGGRKRWNLV</sequence>
<evidence type="ECO:0000313" key="1">
    <source>
        <dbReference type="EMBL" id="SDL22580.1"/>
    </source>
</evidence>
<evidence type="ECO:0008006" key="3">
    <source>
        <dbReference type="Google" id="ProtNLM"/>
    </source>
</evidence>
<name>A0A1G9IBF3_9GAMM</name>
<dbReference type="EMBL" id="FNGI01000002">
    <property type="protein sequence ID" value="SDL22580.1"/>
    <property type="molecule type" value="Genomic_DNA"/>
</dbReference>
<evidence type="ECO:0000313" key="2">
    <source>
        <dbReference type="Proteomes" id="UP000198654"/>
    </source>
</evidence>
<keyword evidence="2" id="KW-1185">Reference proteome</keyword>
<reference evidence="1 2" key="1">
    <citation type="submission" date="2016-10" db="EMBL/GenBank/DDBJ databases">
        <authorList>
            <person name="de Groot N.N."/>
        </authorList>
    </citation>
    <scope>NUCLEOTIDE SEQUENCE [LARGE SCALE GENOMIC DNA]</scope>
    <source>
        <strain evidence="1 2">DSM 14789</strain>
    </source>
</reference>
<dbReference type="AlphaFoldDB" id="A0A1G9IBF3"/>
<proteinExistence type="predicted"/>
<gene>
    <name evidence="1" type="ORF">SAMN05661010_01125</name>
</gene>
<protein>
    <recommendedName>
        <fullName evidence="3">Ribbon-helix-helix protein, copG family</fullName>
    </recommendedName>
</protein>
<organism evidence="1 2">
    <name type="scientific">Modicisalibacter muralis</name>
    <dbReference type="NCBI Taxonomy" id="119000"/>
    <lineage>
        <taxon>Bacteria</taxon>
        <taxon>Pseudomonadati</taxon>
        <taxon>Pseudomonadota</taxon>
        <taxon>Gammaproteobacteria</taxon>
        <taxon>Oceanospirillales</taxon>
        <taxon>Halomonadaceae</taxon>
        <taxon>Modicisalibacter</taxon>
    </lineage>
</organism>
<dbReference type="OrthoDB" id="3268032at2"/>
<accession>A0A1G9IBF3</accession>